<keyword evidence="16" id="KW-0472">Membrane</keyword>
<dbReference type="Proteomes" id="UP001162164">
    <property type="component" value="Unassembled WGS sequence"/>
</dbReference>
<gene>
    <name evidence="20" type="ORF">NQ317_019390</name>
</gene>
<keyword evidence="10" id="KW-0479">Metal-binding</keyword>
<evidence type="ECO:0000256" key="1">
    <source>
        <dbReference type="ARBA" id="ARBA00000900"/>
    </source>
</evidence>
<feature type="domain" description="RING-type" evidence="19">
    <location>
        <begin position="224"/>
        <end position="262"/>
    </location>
</feature>
<comment type="pathway">
    <text evidence="3">Protein modification; protein ubiquitination.</text>
</comment>
<dbReference type="InterPro" id="IPR006845">
    <property type="entry name" value="Pex_N"/>
</dbReference>
<dbReference type="InterPro" id="IPR001841">
    <property type="entry name" value="Znf_RING"/>
</dbReference>
<organism evidence="20 21">
    <name type="scientific">Molorchus minor</name>
    <dbReference type="NCBI Taxonomy" id="1323400"/>
    <lineage>
        <taxon>Eukaryota</taxon>
        <taxon>Metazoa</taxon>
        <taxon>Ecdysozoa</taxon>
        <taxon>Arthropoda</taxon>
        <taxon>Hexapoda</taxon>
        <taxon>Insecta</taxon>
        <taxon>Pterygota</taxon>
        <taxon>Neoptera</taxon>
        <taxon>Endopterygota</taxon>
        <taxon>Coleoptera</taxon>
        <taxon>Polyphaga</taxon>
        <taxon>Cucujiformia</taxon>
        <taxon>Chrysomeloidea</taxon>
        <taxon>Cerambycidae</taxon>
        <taxon>Lamiinae</taxon>
        <taxon>Monochamini</taxon>
        <taxon>Molorchus</taxon>
    </lineage>
</organism>
<dbReference type="SUPFAM" id="SSF57850">
    <property type="entry name" value="RING/U-box"/>
    <property type="match status" value="1"/>
</dbReference>
<protein>
    <recommendedName>
        <fullName evidence="5">RING-type E3 ubiquitin transferase</fullName>
        <ecNumber evidence="5">2.3.2.27</ecNumber>
    </recommendedName>
</protein>
<dbReference type="Pfam" id="PF13920">
    <property type="entry name" value="zf-C3HC4_3"/>
    <property type="match status" value="1"/>
</dbReference>
<dbReference type="PROSITE" id="PS00518">
    <property type="entry name" value="ZF_RING_1"/>
    <property type="match status" value="1"/>
</dbReference>
<comment type="caution">
    <text evidence="20">The sequence shown here is derived from an EMBL/GenBank/DDBJ whole genome shotgun (WGS) entry which is preliminary data.</text>
</comment>
<evidence type="ECO:0000256" key="9">
    <source>
        <dbReference type="ARBA" id="ARBA00022692"/>
    </source>
</evidence>
<keyword evidence="11 18" id="KW-0863">Zinc-finger</keyword>
<evidence type="ECO:0000259" key="19">
    <source>
        <dbReference type="PROSITE" id="PS50089"/>
    </source>
</evidence>
<reference evidence="20" key="1">
    <citation type="journal article" date="2023" name="Insect Mol. Biol.">
        <title>Genome sequencing provides insights into the evolution of gene families encoding plant cell wall-degrading enzymes in longhorned beetles.</title>
        <authorList>
            <person name="Shin N.R."/>
            <person name="Okamura Y."/>
            <person name="Kirsch R."/>
            <person name="Pauchet Y."/>
        </authorList>
    </citation>
    <scope>NUCLEOTIDE SEQUENCE</scope>
    <source>
        <strain evidence="20">MMC_N1</strain>
    </source>
</reference>
<dbReference type="PANTHER" id="PTHR23350">
    <property type="entry name" value="PEROXISOME ASSEMBLY PROTEIN 10"/>
    <property type="match status" value="1"/>
</dbReference>
<evidence type="ECO:0000256" key="10">
    <source>
        <dbReference type="ARBA" id="ARBA00022723"/>
    </source>
</evidence>
<dbReference type="PANTHER" id="PTHR23350:SF0">
    <property type="entry name" value="PEROXISOME BIOGENESIS FACTOR 10"/>
    <property type="match status" value="1"/>
</dbReference>
<evidence type="ECO:0000313" key="21">
    <source>
        <dbReference type="Proteomes" id="UP001162164"/>
    </source>
</evidence>
<dbReference type="PROSITE" id="PS50089">
    <property type="entry name" value="ZF_RING_2"/>
    <property type="match status" value="1"/>
</dbReference>
<evidence type="ECO:0000256" key="7">
    <source>
        <dbReference type="ARBA" id="ARBA00022593"/>
    </source>
</evidence>
<keyword evidence="21" id="KW-1185">Reference proteome</keyword>
<evidence type="ECO:0000256" key="4">
    <source>
        <dbReference type="ARBA" id="ARBA00008704"/>
    </source>
</evidence>
<evidence type="ECO:0000256" key="15">
    <source>
        <dbReference type="ARBA" id="ARBA00022989"/>
    </source>
</evidence>
<evidence type="ECO:0000256" key="6">
    <source>
        <dbReference type="ARBA" id="ARBA00022448"/>
    </source>
</evidence>
<evidence type="ECO:0000256" key="2">
    <source>
        <dbReference type="ARBA" id="ARBA00004585"/>
    </source>
</evidence>
<keyword evidence="6" id="KW-0813">Transport</keyword>
<evidence type="ECO:0000256" key="8">
    <source>
        <dbReference type="ARBA" id="ARBA00022679"/>
    </source>
</evidence>
<name>A0ABQ9JDS5_9CUCU</name>
<evidence type="ECO:0000256" key="14">
    <source>
        <dbReference type="ARBA" id="ARBA00022927"/>
    </source>
</evidence>
<keyword evidence="17" id="KW-0576">Peroxisome</keyword>
<evidence type="ECO:0000256" key="12">
    <source>
        <dbReference type="ARBA" id="ARBA00022786"/>
    </source>
</evidence>
<evidence type="ECO:0000256" key="5">
    <source>
        <dbReference type="ARBA" id="ARBA00012483"/>
    </source>
</evidence>
<keyword evidence="14" id="KW-0653">Protein transport</keyword>
<dbReference type="EMBL" id="JAPWTJ010000723">
    <property type="protein sequence ID" value="KAJ8976125.1"/>
    <property type="molecule type" value="Genomic_DNA"/>
</dbReference>
<keyword evidence="15" id="KW-1133">Transmembrane helix</keyword>
<keyword evidence="12" id="KW-0833">Ubl conjugation pathway</keyword>
<comment type="similarity">
    <text evidence="4">Belongs to the pex2/pex10/pex12 family.</text>
</comment>
<keyword evidence="13" id="KW-0862">Zinc</keyword>
<evidence type="ECO:0000256" key="17">
    <source>
        <dbReference type="ARBA" id="ARBA00023140"/>
    </source>
</evidence>
<evidence type="ECO:0000256" key="13">
    <source>
        <dbReference type="ARBA" id="ARBA00022833"/>
    </source>
</evidence>
<evidence type="ECO:0000256" key="16">
    <source>
        <dbReference type="ARBA" id="ARBA00023136"/>
    </source>
</evidence>
<dbReference type="SMART" id="SM00184">
    <property type="entry name" value="RING"/>
    <property type="match status" value="1"/>
</dbReference>
<dbReference type="EC" id="2.3.2.27" evidence="5"/>
<dbReference type="InterPro" id="IPR017907">
    <property type="entry name" value="Znf_RING_CS"/>
</dbReference>
<comment type="subcellular location">
    <subcellularLocation>
        <location evidence="2">Peroxisome membrane</location>
        <topology evidence="2">Multi-pass membrane protein</topology>
    </subcellularLocation>
</comment>
<evidence type="ECO:0000256" key="18">
    <source>
        <dbReference type="PROSITE-ProRule" id="PRU00175"/>
    </source>
</evidence>
<dbReference type="InterPro" id="IPR025654">
    <property type="entry name" value="PEX2/10"/>
</dbReference>
<sequence>MYPAKVADVLRLSQRDEIFVHDVEDQMSSFFKLMGPRNYHNIRKIIPVAVNAWYYYMTSFRNLQTLGEEYTGTIRVDRNNKIPSKPVQALWMVLFIGGEPLLERFLEALKNKISKSVTLTENAKSFLFKCIDFTKDQKSTLARIHHSLFYIDGKYYNISNRVFVSNIQWLQDDTFTGSFNILGHISLFYILFNFIHRLMSGSRNTSGNIPENIACASTTSTKICVLCADTIKSPCATYCGHIFCWNCIYDSLKYQKFCPVCRENINSSRIVFLQNYA</sequence>
<proteinExistence type="inferred from homology"/>
<accession>A0ABQ9JDS5</accession>
<dbReference type="Gene3D" id="3.30.40.10">
    <property type="entry name" value="Zinc/RING finger domain, C3HC4 (zinc finger)"/>
    <property type="match status" value="1"/>
</dbReference>
<comment type="catalytic activity">
    <reaction evidence="1">
        <text>S-ubiquitinyl-[E2 ubiquitin-conjugating enzyme]-L-cysteine + [acceptor protein]-L-lysine = [E2 ubiquitin-conjugating enzyme]-L-cysteine + N(6)-ubiquitinyl-[acceptor protein]-L-lysine.</text>
        <dbReference type="EC" id="2.3.2.27"/>
    </reaction>
</comment>
<evidence type="ECO:0000256" key="3">
    <source>
        <dbReference type="ARBA" id="ARBA00004906"/>
    </source>
</evidence>
<keyword evidence="8" id="KW-0808">Transferase</keyword>
<keyword evidence="7" id="KW-0962">Peroxisome biogenesis</keyword>
<dbReference type="Pfam" id="PF04757">
    <property type="entry name" value="Pex2_Pex12"/>
    <property type="match status" value="1"/>
</dbReference>
<evidence type="ECO:0000313" key="20">
    <source>
        <dbReference type="EMBL" id="KAJ8976125.1"/>
    </source>
</evidence>
<dbReference type="InterPro" id="IPR013083">
    <property type="entry name" value="Znf_RING/FYVE/PHD"/>
</dbReference>
<evidence type="ECO:0000256" key="11">
    <source>
        <dbReference type="ARBA" id="ARBA00022771"/>
    </source>
</evidence>
<keyword evidence="9" id="KW-0812">Transmembrane</keyword>